<feature type="region of interest" description="Disordered" evidence="1">
    <location>
        <begin position="31"/>
        <end position="74"/>
    </location>
</feature>
<feature type="compositionally biased region" description="Polar residues" evidence="1">
    <location>
        <begin position="282"/>
        <end position="307"/>
    </location>
</feature>
<organism evidence="2 3">
    <name type="scientific">Hapsidospora chrysogenum (strain ATCC 11550 / CBS 779.69 / DSM 880 / IAM 14645 / JCM 23072 / IMI 49137)</name>
    <name type="common">Acremonium chrysogenum</name>
    <dbReference type="NCBI Taxonomy" id="857340"/>
    <lineage>
        <taxon>Eukaryota</taxon>
        <taxon>Fungi</taxon>
        <taxon>Dikarya</taxon>
        <taxon>Ascomycota</taxon>
        <taxon>Pezizomycotina</taxon>
        <taxon>Sordariomycetes</taxon>
        <taxon>Hypocreomycetidae</taxon>
        <taxon>Hypocreales</taxon>
        <taxon>Bionectriaceae</taxon>
        <taxon>Hapsidospora</taxon>
    </lineage>
</organism>
<dbReference type="HOGENOM" id="CLU_014181_0_0_1"/>
<dbReference type="Gene3D" id="3.30.70.330">
    <property type="match status" value="1"/>
</dbReference>
<evidence type="ECO:0000313" key="2">
    <source>
        <dbReference type="EMBL" id="KFH47457.1"/>
    </source>
</evidence>
<reference evidence="3" key="1">
    <citation type="journal article" date="2014" name="Genome Announc.">
        <title>Genome sequence and annotation of Acremonium chrysogenum, producer of the beta-lactam antibiotic cephalosporin C.</title>
        <authorList>
            <person name="Terfehr D."/>
            <person name="Dahlmann T.A."/>
            <person name="Specht T."/>
            <person name="Zadra I."/>
            <person name="Kuernsteiner H."/>
            <person name="Kueck U."/>
        </authorList>
    </citation>
    <scope>NUCLEOTIDE SEQUENCE [LARGE SCALE GENOMIC DNA]</scope>
    <source>
        <strain evidence="3">ATCC 11550 / CBS 779.69 / DSM 880 / IAM 14645 / JCM 23072 / IMI 49137</strain>
    </source>
</reference>
<dbReference type="AlphaFoldDB" id="A0A086TDM5"/>
<feature type="region of interest" description="Disordered" evidence="1">
    <location>
        <begin position="268"/>
        <end position="341"/>
    </location>
</feature>
<accession>A0A086TDM5</accession>
<feature type="compositionally biased region" description="Polar residues" evidence="1">
    <location>
        <begin position="330"/>
        <end position="340"/>
    </location>
</feature>
<dbReference type="Proteomes" id="UP000029964">
    <property type="component" value="Unassembled WGS sequence"/>
</dbReference>
<dbReference type="SUPFAM" id="SSF81995">
    <property type="entry name" value="beta-sandwich domain of Sec23/24"/>
    <property type="match status" value="1"/>
</dbReference>
<name>A0A086TDM5_HAPC1</name>
<dbReference type="OrthoDB" id="8033832at2759"/>
<proteinExistence type="predicted"/>
<evidence type="ECO:0000256" key="1">
    <source>
        <dbReference type="SAM" id="MobiDB-lite"/>
    </source>
</evidence>
<dbReference type="EMBL" id="JPKY01000009">
    <property type="protein sequence ID" value="KFH47457.1"/>
    <property type="molecule type" value="Genomic_DNA"/>
</dbReference>
<feature type="compositionally biased region" description="Low complexity" evidence="1">
    <location>
        <begin position="308"/>
        <end position="327"/>
    </location>
</feature>
<feature type="region of interest" description="Disordered" evidence="1">
    <location>
        <begin position="90"/>
        <end position="138"/>
    </location>
</feature>
<evidence type="ECO:0000313" key="3">
    <source>
        <dbReference type="Proteomes" id="UP000029964"/>
    </source>
</evidence>
<feature type="compositionally biased region" description="Low complexity" evidence="1">
    <location>
        <begin position="90"/>
        <end position="133"/>
    </location>
</feature>
<protein>
    <submittedName>
        <fullName evidence="2">Uncharacterized protein</fullName>
    </submittedName>
</protein>
<dbReference type="STRING" id="857340.A0A086TDM5"/>
<sequence length="441" mass="48697">MAPLILHNVPDDECYIGEDGVKRPYAMIFHQQDGPTGSTRSRRAVAESGSFGKSTRRSRSRTGTPAARGRENPTLAVADKLFGDWVSNQQAAATAQQNSSSQSQQDDAQTSSQQPTSQHQQQQQQQQAQQQQPKRSQPTEIILRGYRSTTQQYAAVAHYESLAGTILEDYHREAPASQRRYKSQLRDPAFTRRRTLSRDELALVNRADGGNHWVKVTFESSEAAETAMYASPQRILGHLVYAEPYRGMPPAKDEACPDLDALFDTEHDRSKSVPAALGTPGRSGTNGPSSWRSRLVDNQNSPSGSLGSSHTLDTATLSSATATELPTIPKTPTATSTSTGIEPLEIADDDVFCRRIPTARRARLLPAEQALRPQQSVMQRFVSAIPFLSWFGGSIIGNEVPRTETGEFDWNRASLYWKVIWWLDATFGLFKGDVSSIDKDD</sequence>
<dbReference type="InterPro" id="IPR012677">
    <property type="entry name" value="Nucleotide-bd_a/b_plait_sf"/>
</dbReference>
<gene>
    <name evidence="2" type="ORF">ACRE_016230</name>
</gene>
<keyword evidence="3" id="KW-1185">Reference proteome</keyword>
<comment type="caution">
    <text evidence="2">The sequence shown here is derived from an EMBL/GenBank/DDBJ whole genome shotgun (WGS) entry which is preliminary data.</text>
</comment>